<proteinExistence type="predicted"/>
<dbReference type="EMBL" id="JAUDCG010000007">
    <property type="protein sequence ID" value="MDM8156512.1"/>
    <property type="molecule type" value="Genomic_DNA"/>
</dbReference>
<dbReference type="RefSeq" id="WP_289606983.1">
    <property type="nucleotide sequence ID" value="NZ_JAUDCG010000007.1"/>
</dbReference>
<accession>A0ABT7UA57</accession>
<reference evidence="2" key="1">
    <citation type="submission" date="2023-06" db="EMBL/GenBank/DDBJ databases">
        <title>Identification and characterization of horizontal gene transfer across gut microbiota members of farm animals based on homology search.</title>
        <authorList>
            <person name="Schwarzerova J."/>
            <person name="Nykrynova M."/>
            <person name="Jureckova K."/>
            <person name="Cejkova D."/>
            <person name="Rychlik I."/>
        </authorList>
    </citation>
    <scope>NUCLEOTIDE SEQUENCE</scope>
    <source>
        <strain evidence="2">ET39</strain>
    </source>
</reference>
<name>A0ABT7UA57_9FIRM</name>
<organism evidence="2 3">
    <name type="scientific">Amedibacillus dolichus</name>
    <dbReference type="NCBI Taxonomy" id="31971"/>
    <lineage>
        <taxon>Bacteria</taxon>
        <taxon>Bacillati</taxon>
        <taxon>Bacillota</taxon>
        <taxon>Erysipelotrichia</taxon>
        <taxon>Erysipelotrichales</taxon>
        <taxon>Erysipelotrichaceae</taxon>
        <taxon>Amedibacillus</taxon>
    </lineage>
</organism>
<reference evidence="2" key="2">
    <citation type="submission" date="2023-06" db="EMBL/GenBank/DDBJ databases">
        <authorList>
            <person name="Zeman M."/>
            <person name="Kubasova T."/>
            <person name="Jahodarova E."/>
            <person name="Nykrynova M."/>
            <person name="Rychlik I."/>
        </authorList>
    </citation>
    <scope>NUCLEOTIDE SEQUENCE</scope>
    <source>
        <strain evidence="2">ET39</strain>
    </source>
</reference>
<comment type="caution">
    <text evidence="2">The sequence shown here is derived from an EMBL/GenBank/DDBJ whole genome shotgun (WGS) entry which is preliminary data.</text>
</comment>
<dbReference type="SUPFAM" id="SSF52833">
    <property type="entry name" value="Thioredoxin-like"/>
    <property type="match status" value="1"/>
</dbReference>
<feature type="chain" id="PRO_5046744340" evidence="1">
    <location>
        <begin position="21"/>
        <end position="191"/>
    </location>
</feature>
<keyword evidence="1" id="KW-0732">Signal</keyword>
<evidence type="ECO:0000313" key="3">
    <source>
        <dbReference type="Proteomes" id="UP001529340"/>
    </source>
</evidence>
<gene>
    <name evidence="2" type="ORF">QUV96_02525</name>
</gene>
<evidence type="ECO:0000313" key="2">
    <source>
        <dbReference type="EMBL" id="MDM8156512.1"/>
    </source>
</evidence>
<sequence>MKKIMIAFAALLLCACSSGGSGGCPVQMIEPSGERADMSGYGTLEDAEHVFYEKTMDEIVTMFEEKQSGIIYFGYIGCPWCAEAIPIMNEVAKTRGLTICYAPTYDGEKYTLQGDIRETIFSYLNDFLSENDEGEKTMYVPFVVVVKDGEVIAAHEGTVSSHNAHERTMTDSEIIELTNTYQDMFDQLVCE</sequence>
<protein>
    <submittedName>
        <fullName evidence="2">Transporter accessory protein</fullName>
    </submittedName>
</protein>
<evidence type="ECO:0000256" key="1">
    <source>
        <dbReference type="SAM" id="SignalP"/>
    </source>
</evidence>
<dbReference type="PROSITE" id="PS51257">
    <property type="entry name" value="PROKAR_LIPOPROTEIN"/>
    <property type="match status" value="1"/>
</dbReference>
<dbReference type="Proteomes" id="UP001529340">
    <property type="component" value="Unassembled WGS sequence"/>
</dbReference>
<keyword evidence="3" id="KW-1185">Reference proteome</keyword>
<feature type="signal peptide" evidence="1">
    <location>
        <begin position="1"/>
        <end position="20"/>
    </location>
</feature>
<dbReference type="Gene3D" id="3.40.30.10">
    <property type="entry name" value="Glutaredoxin"/>
    <property type="match status" value="1"/>
</dbReference>
<dbReference type="InterPro" id="IPR036249">
    <property type="entry name" value="Thioredoxin-like_sf"/>
</dbReference>